<feature type="transmembrane region" description="Helical" evidence="1">
    <location>
        <begin position="108"/>
        <end position="125"/>
    </location>
</feature>
<evidence type="ECO:0000313" key="2">
    <source>
        <dbReference type="EMBL" id="RST77124.1"/>
    </source>
</evidence>
<feature type="transmembrane region" description="Helical" evidence="1">
    <location>
        <begin position="158"/>
        <end position="176"/>
    </location>
</feature>
<feature type="transmembrane region" description="Helical" evidence="1">
    <location>
        <begin position="6"/>
        <end position="28"/>
    </location>
</feature>
<evidence type="ECO:0000313" key="3">
    <source>
        <dbReference type="Proteomes" id="UP000287156"/>
    </source>
</evidence>
<dbReference type="EMBL" id="QYTV02000001">
    <property type="protein sequence ID" value="RST77124.1"/>
    <property type="molecule type" value="Genomic_DNA"/>
</dbReference>
<dbReference type="OrthoDB" id="2427847at2"/>
<accession>A0A429Y731</accession>
<feature type="transmembrane region" description="Helical" evidence="1">
    <location>
        <begin position="131"/>
        <end position="146"/>
    </location>
</feature>
<sequence length="201" mass="23296">MTYFQVGSLAIPAVWIAVVGALFVASLFNWAVMGKKVEDWYWNGFFYYFVSWKLSYIVFNFNLFLDMPMSVLYFNGGEKGHALALVILSIYLLVALKRFPFLYEESSRLFLLYFISYQVIVGFLEKSSLEMFIHLVLLFGFLLLLQKMKKILISSQMFLLFVFLELLIISLFNSFFSLESLTIIWMGSIVFILGMKADKGA</sequence>
<feature type="transmembrane region" description="Helical" evidence="1">
    <location>
        <begin position="79"/>
        <end position="96"/>
    </location>
</feature>
<feature type="transmembrane region" description="Helical" evidence="1">
    <location>
        <begin position="182"/>
        <end position="198"/>
    </location>
</feature>
<reference evidence="2" key="1">
    <citation type="submission" date="2018-12" db="EMBL/GenBank/DDBJ databases">
        <authorList>
            <person name="Sun L."/>
            <person name="Chen Z."/>
        </authorList>
    </citation>
    <scope>NUCLEOTIDE SEQUENCE [LARGE SCALE GENOMIC DNA]</scope>
    <source>
        <strain evidence="2">3-2-2</strain>
    </source>
</reference>
<feature type="transmembrane region" description="Helical" evidence="1">
    <location>
        <begin position="40"/>
        <end position="59"/>
    </location>
</feature>
<keyword evidence="3" id="KW-1185">Reference proteome</keyword>
<keyword evidence="1" id="KW-0812">Transmembrane</keyword>
<organism evidence="2 3">
    <name type="scientific">Siminovitchia acidinfaciens</name>
    <dbReference type="NCBI Taxonomy" id="2321395"/>
    <lineage>
        <taxon>Bacteria</taxon>
        <taxon>Bacillati</taxon>
        <taxon>Bacillota</taxon>
        <taxon>Bacilli</taxon>
        <taxon>Bacillales</taxon>
        <taxon>Bacillaceae</taxon>
        <taxon>Siminovitchia</taxon>
    </lineage>
</organism>
<gene>
    <name evidence="2" type="ORF">D4T97_001090</name>
</gene>
<comment type="caution">
    <text evidence="2">The sequence shown here is derived from an EMBL/GenBank/DDBJ whole genome shotgun (WGS) entry which is preliminary data.</text>
</comment>
<dbReference type="Proteomes" id="UP000287156">
    <property type="component" value="Unassembled WGS sequence"/>
</dbReference>
<keyword evidence="1" id="KW-0472">Membrane</keyword>
<dbReference type="AlphaFoldDB" id="A0A429Y731"/>
<dbReference type="RefSeq" id="WP_126046820.1">
    <property type="nucleotide sequence ID" value="NZ_QYTV02000001.1"/>
</dbReference>
<protein>
    <submittedName>
        <fullName evidence="2">Uncharacterized protein</fullName>
    </submittedName>
</protein>
<evidence type="ECO:0000256" key="1">
    <source>
        <dbReference type="SAM" id="Phobius"/>
    </source>
</evidence>
<name>A0A429Y731_9BACI</name>
<keyword evidence="1" id="KW-1133">Transmembrane helix</keyword>
<proteinExistence type="predicted"/>